<reference evidence="2" key="1">
    <citation type="journal article" date="2021" name="Proc. Natl. Acad. Sci. U.S.A.">
        <title>A Catalog of Tens of Thousands of Viruses from Human Metagenomes Reveals Hidden Associations with Chronic Diseases.</title>
        <authorList>
            <person name="Tisza M.J."/>
            <person name="Buck C.B."/>
        </authorList>
    </citation>
    <scope>NUCLEOTIDE SEQUENCE</scope>
    <source>
        <strain evidence="2">CtakU3</strain>
    </source>
</reference>
<feature type="domain" description="Dit-like phage tail protein N-terminal" evidence="1">
    <location>
        <begin position="31"/>
        <end position="160"/>
    </location>
</feature>
<name>A0A8S5P0M2_9CAUD</name>
<dbReference type="Pfam" id="PF21821">
    <property type="entry name" value="Dit_like"/>
    <property type="match status" value="1"/>
</dbReference>
<sequence length="192" mass="20905">MASLQALLLGVKRSIEPSDLLGGLTGESIIPDVTISEFHSDEVTVTTHPVDTGAQISDHAYKQPATVVCSFGWSNSSRLLNSVLDSSIFRGLESANDVYKRLLKMQEERQQLKLSTGKRVYDNVIITKIQTTTTVDTENAAIIEVTFQEILLATTRTVALASIQQDISRTGGVVDQGNKSATQAQKTLLRIN</sequence>
<dbReference type="EMBL" id="BK015306">
    <property type="protein sequence ID" value="DAE00623.1"/>
    <property type="molecule type" value="Genomic_DNA"/>
</dbReference>
<dbReference type="InterPro" id="IPR048494">
    <property type="entry name" value="Dit-like_N"/>
</dbReference>
<evidence type="ECO:0000313" key="2">
    <source>
        <dbReference type="EMBL" id="DAE00623.1"/>
    </source>
</evidence>
<protein>
    <recommendedName>
        <fullName evidence="1">Dit-like phage tail protein N-terminal domain-containing protein</fullName>
    </recommendedName>
</protein>
<proteinExistence type="predicted"/>
<evidence type="ECO:0000259" key="1">
    <source>
        <dbReference type="Pfam" id="PF21821"/>
    </source>
</evidence>
<accession>A0A8S5P0M2</accession>
<organism evidence="2">
    <name type="scientific">Myoviridae sp. ctakU3</name>
    <dbReference type="NCBI Taxonomy" id="2825135"/>
    <lineage>
        <taxon>Viruses</taxon>
        <taxon>Duplodnaviria</taxon>
        <taxon>Heunggongvirae</taxon>
        <taxon>Uroviricota</taxon>
        <taxon>Caudoviricetes</taxon>
    </lineage>
</organism>